<evidence type="ECO:0000256" key="4">
    <source>
        <dbReference type="ARBA" id="ARBA00022803"/>
    </source>
</evidence>
<protein>
    <recommendedName>
        <fullName evidence="2">Tetratricopeptide repeat protein 38</fullName>
    </recommendedName>
</protein>
<keyword evidence="4" id="KW-0802">TPR repeat</keyword>
<gene>
    <name evidence="5" type="ORF">P43SY_001648</name>
</gene>
<evidence type="ECO:0000313" key="6">
    <source>
        <dbReference type="Proteomes" id="UP001209570"/>
    </source>
</evidence>
<keyword evidence="6" id="KW-1185">Reference proteome</keyword>
<name>A0AAD5LUZ9_PYTIN</name>
<evidence type="ECO:0000313" key="5">
    <source>
        <dbReference type="EMBL" id="KAJ0393098.1"/>
    </source>
</evidence>
<organism evidence="5 6">
    <name type="scientific">Pythium insidiosum</name>
    <name type="common">Pythiosis disease agent</name>
    <dbReference type="NCBI Taxonomy" id="114742"/>
    <lineage>
        <taxon>Eukaryota</taxon>
        <taxon>Sar</taxon>
        <taxon>Stramenopiles</taxon>
        <taxon>Oomycota</taxon>
        <taxon>Peronosporomycetes</taxon>
        <taxon>Pythiales</taxon>
        <taxon>Pythiaceae</taxon>
        <taxon>Pythium</taxon>
    </lineage>
</organism>
<keyword evidence="3" id="KW-0677">Repeat</keyword>
<evidence type="ECO:0000256" key="3">
    <source>
        <dbReference type="ARBA" id="ARBA00022737"/>
    </source>
</evidence>
<dbReference type="AlphaFoldDB" id="A0AAD5LUZ9"/>
<comment type="caution">
    <text evidence="5">The sequence shown here is derived from an EMBL/GenBank/DDBJ whole genome shotgun (WGS) entry which is preliminary data.</text>
</comment>
<dbReference type="EMBL" id="JAKCXM010000531">
    <property type="protein sequence ID" value="KAJ0393098.1"/>
    <property type="molecule type" value="Genomic_DNA"/>
</dbReference>
<evidence type="ECO:0000256" key="2">
    <source>
        <dbReference type="ARBA" id="ARBA00019992"/>
    </source>
</evidence>
<comment type="similarity">
    <text evidence="1">Belongs to the TTC38 family.</text>
</comment>
<dbReference type="Gene3D" id="1.25.40.10">
    <property type="entry name" value="Tetratricopeptide repeat domain"/>
    <property type="match status" value="1"/>
</dbReference>
<dbReference type="PANTHER" id="PTHR16263:SF4">
    <property type="entry name" value="TETRATRICOPEPTIDE REPEAT PROTEIN 38"/>
    <property type="match status" value="1"/>
</dbReference>
<sequence>MLLPRHRLPRAAALLRERAPLLARRQMSLLGAIFGIGEFEGKRERALRSSTTTSHAYDLALLEYVAMNAHPKFLLQKVLDDDNRFLMGHVLVATSQCLSPLVHQDSIDAAASLEIARALTEEATTTANEKLHVAALDAMVFGRFREAAAVYETILLHDPQDLLAQRCAFDIYVLLGDTKNIVSTISRRLPSWSPNDAGFSHMIGMQAYGLQAAGRLDAAEVLAEKAMSMHGNDRWAFHTMLHVLEARGNPNHGASYALQHKDEFDNGGPLEQHLYFQWALYLIELGRYDRIEKFLDLYIIPRGQQERHSVRALSDATQLFWRLHFVGHDVTDLQQRLVSEWQAISEDEREGRRVTQRPQSAQSWNAYSRVVESLGDSSAVRDAQGMSYVLGLGQGGNKTN</sequence>
<dbReference type="InterPro" id="IPR011990">
    <property type="entry name" value="TPR-like_helical_dom_sf"/>
</dbReference>
<dbReference type="SUPFAM" id="SSF48452">
    <property type="entry name" value="TPR-like"/>
    <property type="match status" value="1"/>
</dbReference>
<evidence type="ECO:0000256" key="1">
    <source>
        <dbReference type="ARBA" id="ARBA00005857"/>
    </source>
</evidence>
<dbReference type="InterPro" id="IPR033891">
    <property type="entry name" value="TTC38"/>
</dbReference>
<accession>A0AAD5LUZ9</accession>
<dbReference type="Proteomes" id="UP001209570">
    <property type="component" value="Unassembled WGS sequence"/>
</dbReference>
<reference evidence="5" key="1">
    <citation type="submission" date="2021-12" db="EMBL/GenBank/DDBJ databases">
        <title>Prjna785345.</title>
        <authorList>
            <person name="Rujirawat T."/>
            <person name="Krajaejun T."/>
        </authorList>
    </citation>
    <scope>NUCLEOTIDE SEQUENCE</scope>
    <source>
        <strain evidence="5">Pi057C3</strain>
    </source>
</reference>
<dbReference type="PANTHER" id="PTHR16263">
    <property type="entry name" value="TETRATRICOPEPTIDE REPEAT PROTEIN 38"/>
    <property type="match status" value="1"/>
</dbReference>
<proteinExistence type="inferred from homology"/>